<organism evidence="3 4">
    <name type="scientific">Methylocystis parvus</name>
    <dbReference type="NCBI Taxonomy" id="134"/>
    <lineage>
        <taxon>Bacteria</taxon>
        <taxon>Pseudomonadati</taxon>
        <taxon>Pseudomonadota</taxon>
        <taxon>Alphaproteobacteria</taxon>
        <taxon>Hyphomicrobiales</taxon>
        <taxon>Methylocystaceae</taxon>
        <taxon>Methylocystis</taxon>
    </lineage>
</organism>
<dbReference type="PANTHER" id="PTHR34219:SF6">
    <property type="entry name" value="BLR3280 PROTEIN"/>
    <property type="match status" value="1"/>
</dbReference>
<dbReference type="EMBL" id="CP044331">
    <property type="protein sequence ID" value="QGM97742.1"/>
    <property type="molecule type" value="Genomic_DNA"/>
</dbReference>
<reference evidence="3 4" key="1">
    <citation type="submission" date="2019-09" db="EMBL/GenBank/DDBJ databases">
        <title>Isolation and complete genome sequencing of Methylocystis species.</title>
        <authorList>
            <person name="Rumah B.L."/>
            <person name="Stead C.E."/>
            <person name="Stevens B.C."/>
            <person name="Minton N.P."/>
            <person name="Grosse-Honebrink A."/>
            <person name="Zhang Y."/>
        </authorList>
    </citation>
    <scope>NUCLEOTIDE SEQUENCE [LARGE SCALE GENOMIC DNA]</scope>
    <source>
        <strain evidence="3 4">BRCS2</strain>
    </source>
</reference>
<dbReference type="SUPFAM" id="SSF110296">
    <property type="entry name" value="Oligoxyloglucan reducing end-specific cellobiohydrolase"/>
    <property type="match status" value="1"/>
</dbReference>
<keyword evidence="4" id="KW-1185">Reference proteome</keyword>
<dbReference type="Gene3D" id="2.130.10.10">
    <property type="entry name" value="YVTN repeat-like/Quinoprotein amine dehydrogenase"/>
    <property type="match status" value="1"/>
</dbReference>
<sequence length="586" mass="64062">MISAGRETVCARRPSMSSIDQILRRVVRRERDVTPAEAAQGERRAQRRRSGSAPLYRWAFTIHKWAGLIGAGWLAILGLTGFFLNNDGWKSLQQGTAPHALVTQELEQNAARNVARYLQIDPDNASFRVAAGPRGLWRTTDAGAIWAPTRFEDGAHPQIFAVEPDPALGWGRLFIGSDNGVYVSTDRGETAHIAGLAGERVTALAAGAAQTEMLGVLGKSRVIRFDADMPGKAETLDLSPLPEEARPEDVRLHRFLRSLHFGRGLFDAPSSRLVNEAGGLAMFVLAMTGLTYWGFGKWWRMQAKAGVRGMSPEAKRSTTAWLYRTHAATIGVICSPILLYLAFTGVVIDHDREFGGWLRGVQMPKALLTPAFKLTSWEERIDSLIGYPGASGAFSVGNIFGMFTTADGGKSWAREEDGKGRPVNGINRMRRVGDRVVVISGNGAPALIRGDNFDFHEVTLAPPEGMGGGAHHMEAGKRSEAEGAAPRSAAQFSGGGSPSDVSAYEGGLLWRMGAKLVVTDLDGAPKKMLDATQPSEPGVPIFMWLRSIHTGTLFWKEWRWVNDVFATLALFLVLSGLVRWWRQKWM</sequence>
<feature type="transmembrane region" description="Helical" evidence="2">
    <location>
        <begin position="560"/>
        <end position="581"/>
    </location>
</feature>
<evidence type="ECO:0000313" key="4">
    <source>
        <dbReference type="Proteomes" id="UP000422569"/>
    </source>
</evidence>
<dbReference type="Proteomes" id="UP000422569">
    <property type="component" value="Chromosome"/>
</dbReference>
<evidence type="ECO:0000313" key="3">
    <source>
        <dbReference type="EMBL" id="QGM97742.1"/>
    </source>
</evidence>
<feature type="transmembrane region" description="Helical" evidence="2">
    <location>
        <begin position="273"/>
        <end position="295"/>
    </location>
</feature>
<dbReference type="AlphaFoldDB" id="A0A6B8M6V3"/>
<feature type="transmembrane region" description="Helical" evidence="2">
    <location>
        <begin position="327"/>
        <end position="348"/>
    </location>
</feature>
<protein>
    <submittedName>
        <fullName evidence="3">PepSY domain-containing protein</fullName>
    </submittedName>
</protein>
<dbReference type="KEGG" id="mpar:F7D14_09845"/>
<evidence type="ECO:0000256" key="2">
    <source>
        <dbReference type="SAM" id="Phobius"/>
    </source>
</evidence>
<keyword evidence="2" id="KW-0472">Membrane</keyword>
<dbReference type="InterPro" id="IPR015943">
    <property type="entry name" value="WD40/YVTN_repeat-like_dom_sf"/>
</dbReference>
<name>A0A6B8M6V3_9HYPH</name>
<accession>A0A6B8M6V3</accession>
<feature type="compositionally biased region" description="Basic and acidic residues" evidence="1">
    <location>
        <begin position="471"/>
        <end position="481"/>
    </location>
</feature>
<gene>
    <name evidence="3" type="ORF">F7D14_09845</name>
</gene>
<keyword evidence="2" id="KW-1133">Transmembrane helix</keyword>
<proteinExistence type="predicted"/>
<dbReference type="PANTHER" id="PTHR34219">
    <property type="entry name" value="IRON-REGULATED INNER MEMBRANE PROTEIN-RELATED"/>
    <property type="match status" value="1"/>
</dbReference>
<evidence type="ECO:0000256" key="1">
    <source>
        <dbReference type="SAM" id="MobiDB-lite"/>
    </source>
</evidence>
<keyword evidence="2" id="KW-0812">Transmembrane</keyword>
<feature type="transmembrane region" description="Helical" evidence="2">
    <location>
        <begin position="65"/>
        <end position="84"/>
    </location>
</feature>
<dbReference type="Pfam" id="PF03929">
    <property type="entry name" value="PepSY_TM"/>
    <property type="match status" value="1"/>
</dbReference>
<feature type="region of interest" description="Disordered" evidence="1">
    <location>
        <begin position="464"/>
        <end position="499"/>
    </location>
</feature>
<dbReference type="InterPro" id="IPR005625">
    <property type="entry name" value="PepSY-ass_TM"/>
</dbReference>